<dbReference type="Pfam" id="PF03242">
    <property type="entry name" value="LEA_3a"/>
    <property type="match status" value="1"/>
</dbReference>
<comment type="caution">
    <text evidence="1">The sequence shown here is derived from an EMBL/GenBank/DDBJ whole genome shotgun (WGS) entry which is preliminary data.</text>
</comment>
<dbReference type="AlphaFoldDB" id="A0A8J5GPS1"/>
<sequence length="145" mass="16021">MTLGHNPKAWRLWKKRLRRRQARAPGVAPRIGKARTRLELGNGVVVASGTIGSSNPIGTAHREGEVQGWRERRLCSTSAAAHEGGEAFFRGEWMAKKGKATDDGEVARSWVPDPVTGYYRPANEHGGIDPVDLREMLLKPSKLRT</sequence>
<reference evidence="1 2" key="1">
    <citation type="submission" date="2020-08" db="EMBL/GenBank/DDBJ databases">
        <title>Plant Genome Project.</title>
        <authorList>
            <person name="Zhang R.-G."/>
        </authorList>
    </citation>
    <scope>NUCLEOTIDE SEQUENCE [LARGE SCALE GENOMIC DNA]</scope>
    <source>
        <tissue evidence="1">Rhizome</tissue>
    </source>
</reference>
<dbReference type="EMBL" id="JACMSC010000008">
    <property type="protein sequence ID" value="KAG6510382.1"/>
    <property type="molecule type" value="Genomic_DNA"/>
</dbReference>
<evidence type="ECO:0008006" key="3">
    <source>
        <dbReference type="Google" id="ProtNLM"/>
    </source>
</evidence>
<name>A0A8J5GPS1_ZINOF</name>
<evidence type="ECO:0000313" key="2">
    <source>
        <dbReference type="Proteomes" id="UP000734854"/>
    </source>
</evidence>
<dbReference type="PANTHER" id="PTHR33509">
    <property type="entry name" value="LATE EMBRYOGENIS ABUNDANT PROTEIN 2-RELATED"/>
    <property type="match status" value="1"/>
</dbReference>
<dbReference type="GO" id="GO:0006950">
    <property type="term" value="P:response to stress"/>
    <property type="evidence" value="ECO:0007669"/>
    <property type="project" value="TreeGrafter"/>
</dbReference>
<accession>A0A8J5GPS1</accession>
<dbReference type="InterPro" id="IPR004926">
    <property type="entry name" value="LEA_3a"/>
</dbReference>
<dbReference type="PANTHER" id="PTHR33509:SF5">
    <property type="entry name" value="PROTEIN SENESCENCE-ASSOCIATED GENE 21, MITOCHONDRIAL"/>
    <property type="match status" value="1"/>
</dbReference>
<keyword evidence="2" id="KW-1185">Reference proteome</keyword>
<dbReference type="GO" id="GO:0005739">
    <property type="term" value="C:mitochondrion"/>
    <property type="evidence" value="ECO:0007669"/>
    <property type="project" value="TreeGrafter"/>
</dbReference>
<evidence type="ECO:0000313" key="1">
    <source>
        <dbReference type="EMBL" id="KAG6510382.1"/>
    </source>
</evidence>
<dbReference type="Proteomes" id="UP000734854">
    <property type="component" value="Unassembled WGS sequence"/>
</dbReference>
<protein>
    <recommendedName>
        <fullName evidence="3">Late embryogenesis abundant protein Lea5</fullName>
    </recommendedName>
</protein>
<organism evidence="1 2">
    <name type="scientific">Zingiber officinale</name>
    <name type="common">Ginger</name>
    <name type="synonym">Amomum zingiber</name>
    <dbReference type="NCBI Taxonomy" id="94328"/>
    <lineage>
        <taxon>Eukaryota</taxon>
        <taxon>Viridiplantae</taxon>
        <taxon>Streptophyta</taxon>
        <taxon>Embryophyta</taxon>
        <taxon>Tracheophyta</taxon>
        <taxon>Spermatophyta</taxon>
        <taxon>Magnoliopsida</taxon>
        <taxon>Liliopsida</taxon>
        <taxon>Zingiberales</taxon>
        <taxon>Zingiberaceae</taxon>
        <taxon>Zingiber</taxon>
    </lineage>
</organism>
<gene>
    <name evidence="1" type="ORF">ZIOFF_028392</name>
</gene>
<proteinExistence type="predicted"/>